<dbReference type="Proteomes" id="UP001173223">
    <property type="component" value="Unassembled WGS sequence"/>
</dbReference>
<comment type="caution">
    <text evidence="2">The sequence shown here is derived from an EMBL/GenBank/DDBJ whole genome shotgun (WGS) entry which is preliminary data.</text>
</comment>
<dbReference type="AlphaFoldDB" id="A0AAW6WDB3"/>
<dbReference type="EMBL" id="JAMGTK010000023">
    <property type="protein sequence ID" value="MDK4512779.1"/>
    <property type="molecule type" value="Genomic_DNA"/>
</dbReference>
<keyword evidence="1" id="KW-0175">Coiled coil</keyword>
<name>A0AAW6WDB3_9FUSO</name>
<gene>
    <name evidence="2" type="ORF">MWG07_11020</name>
</gene>
<evidence type="ECO:0000256" key="1">
    <source>
        <dbReference type="SAM" id="Coils"/>
    </source>
</evidence>
<evidence type="ECO:0000313" key="2">
    <source>
        <dbReference type="EMBL" id="MDK4512779.1"/>
    </source>
</evidence>
<keyword evidence="3" id="KW-1185">Reference proteome</keyword>
<feature type="coiled-coil region" evidence="1">
    <location>
        <begin position="106"/>
        <end position="193"/>
    </location>
</feature>
<sequence length="194" mass="23113">MKEINVTRHALMRYAARVYKAAGITDRTFDSWRKRHEEEAQELEKCLKLEFQQAEYVTTAQFESHKKTEFYIKKDVMMTYVVSGENLVTCYYIDFGLDDVGNREMLEVLFKNLRRAIEEEENFERKNEERVMTFENALAKVKSDISEYEAILAKLREKKEIFEKELKLVELEKIELSETINNAREKIVRSKKAM</sequence>
<organism evidence="2 3">
    <name type="scientific">Fusobacterium necrophorum</name>
    <dbReference type="NCBI Taxonomy" id="859"/>
    <lineage>
        <taxon>Bacteria</taxon>
        <taxon>Fusobacteriati</taxon>
        <taxon>Fusobacteriota</taxon>
        <taxon>Fusobacteriia</taxon>
        <taxon>Fusobacteriales</taxon>
        <taxon>Fusobacteriaceae</taxon>
        <taxon>Fusobacterium</taxon>
    </lineage>
</organism>
<reference evidence="2" key="1">
    <citation type="journal article" date="2022" name="Gene">
        <title>A genome-led study on the pathogenesis of Fusobacterium necrophorum infections.</title>
        <authorList>
            <person name="Thapa G."/>
            <person name="Jayal A."/>
            <person name="Sikazwe E."/>
            <person name="Perry T."/>
            <person name="Mohammed Al Balushi A."/>
            <person name="Livingstone P."/>
        </authorList>
    </citation>
    <scope>NUCLEOTIDE SEQUENCE</scope>
    <source>
        <strain evidence="2">BRON_8</strain>
    </source>
</reference>
<proteinExistence type="predicted"/>
<protein>
    <submittedName>
        <fullName evidence="2">Uncharacterized protein</fullName>
    </submittedName>
</protein>
<accession>A0AAW6WDB3</accession>
<reference evidence="2" key="2">
    <citation type="submission" date="2022-04" db="EMBL/GenBank/DDBJ databases">
        <authorList>
            <person name="Livingstone P.G."/>
        </authorList>
    </citation>
    <scope>NUCLEOTIDE SEQUENCE</scope>
    <source>
        <strain evidence="2">BRON_8</strain>
    </source>
</reference>
<dbReference type="RefSeq" id="WP_285049297.1">
    <property type="nucleotide sequence ID" value="NZ_JAMGTK010000023.1"/>
</dbReference>
<evidence type="ECO:0000313" key="3">
    <source>
        <dbReference type="Proteomes" id="UP001173223"/>
    </source>
</evidence>